<reference evidence="1 2" key="1">
    <citation type="journal article" date="2024" name="Int. J. Mol. Sci.">
        <title>Exploration of Alicyclobacillus spp. Genome in Search of Antibiotic Resistance.</title>
        <authorList>
            <person name="Bucka-Kolendo J."/>
            <person name="Kiousi D.E."/>
            <person name="Dekowska A."/>
            <person name="Mikolajczuk-Szczyrba A."/>
            <person name="Karadedos D.M."/>
            <person name="Michael P."/>
            <person name="Galanis A."/>
            <person name="Sokolowska B."/>
        </authorList>
    </citation>
    <scope>NUCLEOTIDE SEQUENCE [LARGE SCALE GENOMIC DNA]</scope>
    <source>
        <strain evidence="1 2">KKP 3000</strain>
    </source>
</reference>
<evidence type="ECO:0000313" key="1">
    <source>
        <dbReference type="EMBL" id="MFB5191815.1"/>
    </source>
</evidence>
<dbReference type="RefSeq" id="WP_275476456.1">
    <property type="nucleotide sequence ID" value="NZ_CP162940.1"/>
</dbReference>
<proteinExistence type="predicted"/>
<protein>
    <submittedName>
        <fullName evidence="1">Uncharacterized protein</fullName>
    </submittedName>
</protein>
<comment type="caution">
    <text evidence="1">The sequence shown here is derived from an EMBL/GenBank/DDBJ whole genome shotgun (WGS) entry which is preliminary data.</text>
</comment>
<dbReference type="EMBL" id="JBDXSU010000014">
    <property type="protein sequence ID" value="MFB5191815.1"/>
    <property type="molecule type" value="Genomic_DNA"/>
</dbReference>
<sequence length="157" mass="17765">MSETGTHPVWGASLKALRRSLYAQQVFSSMVREWDERGLLLDDSIRESLHRATDAASSCRVAALGHCIRLHFLRAGGEQQEERVISDLVALLYEARRADSEGGEIVESLIESGRLPKEWKGPARTWHKQRCEWLKASVVTLKRRIAPELYARGKAKL</sequence>
<organism evidence="1 2">
    <name type="scientific">Alicyclobacillus fastidiosus</name>
    <dbReference type="NCBI Taxonomy" id="392011"/>
    <lineage>
        <taxon>Bacteria</taxon>
        <taxon>Bacillati</taxon>
        <taxon>Bacillota</taxon>
        <taxon>Bacilli</taxon>
        <taxon>Bacillales</taxon>
        <taxon>Alicyclobacillaceae</taxon>
        <taxon>Alicyclobacillus</taxon>
    </lineage>
</organism>
<keyword evidence="2" id="KW-1185">Reference proteome</keyword>
<dbReference type="Proteomes" id="UP001579974">
    <property type="component" value="Unassembled WGS sequence"/>
</dbReference>
<evidence type="ECO:0000313" key="2">
    <source>
        <dbReference type="Proteomes" id="UP001579974"/>
    </source>
</evidence>
<gene>
    <name evidence="1" type="ORF">KKP3000_000598</name>
</gene>
<name>A0ABV5AIF1_9BACL</name>
<accession>A0ABV5AIF1</accession>